<dbReference type="Gene3D" id="3.40.630.30">
    <property type="match status" value="1"/>
</dbReference>
<comment type="caution">
    <text evidence="2">The sequence shown here is derived from an EMBL/GenBank/DDBJ whole genome shotgun (WGS) entry which is preliminary data.</text>
</comment>
<dbReference type="EMBL" id="AUXT01000214">
    <property type="protein sequence ID" value="KZN41608.1"/>
    <property type="molecule type" value="Genomic_DNA"/>
</dbReference>
<evidence type="ECO:0000259" key="1">
    <source>
        <dbReference type="Pfam" id="PF13302"/>
    </source>
</evidence>
<reference evidence="2 3" key="1">
    <citation type="submission" date="2013-07" db="EMBL/GenBank/DDBJ databases">
        <title>Comparative Genomic and Metabolomic Analysis of Twelve Strains of Pseudoalteromonas luteoviolacea.</title>
        <authorList>
            <person name="Vynne N.G."/>
            <person name="Mansson M."/>
            <person name="Gram L."/>
        </authorList>
    </citation>
    <scope>NUCLEOTIDE SEQUENCE [LARGE SCALE GENOMIC DNA]</scope>
    <source>
        <strain evidence="2 3">NCIMB 1942</strain>
    </source>
</reference>
<feature type="domain" description="N-acetyltransferase" evidence="1">
    <location>
        <begin position="34"/>
        <end position="172"/>
    </location>
</feature>
<name>A0A166YA35_9GAMM</name>
<organism evidence="2 3">
    <name type="scientific">Pseudoalteromonas luteoviolacea NCIMB 1942</name>
    <dbReference type="NCBI Taxonomy" id="1365253"/>
    <lineage>
        <taxon>Bacteria</taxon>
        <taxon>Pseudomonadati</taxon>
        <taxon>Pseudomonadota</taxon>
        <taxon>Gammaproteobacteria</taxon>
        <taxon>Alteromonadales</taxon>
        <taxon>Pseudoalteromonadaceae</taxon>
        <taxon>Pseudoalteromonas</taxon>
    </lineage>
</organism>
<dbReference type="PANTHER" id="PTHR43610:SF1">
    <property type="entry name" value="N-ACETYLTRANSFERASE DOMAIN-CONTAINING PROTEIN"/>
    <property type="match status" value="1"/>
</dbReference>
<dbReference type="AlphaFoldDB" id="A0A166YA35"/>
<dbReference type="InterPro" id="IPR000182">
    <property type="entry name" value="GNAT_dom"/>
</dbReference>
<evidence type="ECO:0000313" key="3">
    <source>
        <dbReference type="Proteomes" id="UP000076587"/>
    </source>
</evidence>
<dbReference type="PANTHER" id="PTHR43610">
    <property type="entry name" value="BLL6696 PROTEIN"/>
    <property type="match status" value="1"/>
</dbReference>
<dbReference type="GO" id="GO:0016747">
    <property type="term" value="F:acyltransferase activity, transferring groups other than amino-acyl groups"/>
    <property type="evidence" value="ECO:0007669"/>
    <property type="project" value="InterPro"/>
</dbReference>
<sequence length="216" mass="24505">MINLVLCFKIQDIVYRVGNINVWLKSKVLEGTSVVLEPIKMAHVEQLIDAVRDGNSWELWYASVPSPDKMFGYVEKAVESAKNGAPAFVVKTSVDNKIVGTTRFYDVFDLHCRAAIGYTWYADTVKRTVVNSESKYLLMQYLFETNGALSLEFKTHFFNQASRTAIERLGAKLDGVLRSHQVMQDGSIRDTAIYSILAHEWPSVKNNLLAKIERYS</sequence>
<dbReference type="Pfam" id="PF13302">
    <property type="entry name" value="Acetyltransf_3"/>
    <property type="match status" value="1"/>
</dbReference>
<gene>
    <name evidence="2" type="ORF">N482_20235</name>
</gene>
<accession>A0A166YA35</accession>
<evidence type="ECO:0000313" key="2">
    <source>
        <dbReference type="EMBL" id="KZN41608.1"/>
    </source>
</evidence>
<dbReference type="InterPro" id="IPR016181">
    <property type="entry name" value="Acyl_CoA_acyltransferase"/>
</dbReference>
<dbReference type="Proteomes" id="UP000076587">
    <property type="component" value="Unassembled WGS sequence"/>
</dbReference>
<proteinExistence type="predicted"/>
<dbReference type="SUPFAM" id="SSF55729">
    <property type="entry name" value="Acyl-CoA N-acyltransferases (Nat)"/>
    <property type="match status" value="1"/>
</dbReference>
<protein>
    <recommendedName>
        <fullName evidence="1">N-acetyltransferase domain-containing protein</fullName>
    </recommendedName>
</protein>
<dbReference type="PATRIC" id="fig|1365253.3.peg.4885"/>